<dbReference type="EMBL" id="BN001306">
    <property type="protein sequence ID" value="CBF84351.1"/>
    <property type="molecule type" value="Genomic_DNA"/>
</dbReference>
<reference evidence="3" key="2">
    <citation type="journal article" date="2009" name="Fungal Genet. Biol.">
        <title>The 2008 update of the Aspergillus nidulans genome annotation: a community effort.</title>
        <authorList>
            <person name="Wortman J.R."/>
            <person name="Gilsenan J.M."/>
            <person name="Joardar V."/>
            <person name="Deegan J."/>
            <person name="Clutterbuck J."/>
            <person name="Andersen M.R."/>
            <person name="Archer D."/>
            <person name="Bencina M."/>
            <person name="Braus G."/>
            <person name="Coutinho P."/>
            <person name="von Dohren H."/>
            <person name="Doonan J."/>
            <person name="Driessen A.J."/>
            <person name="Durek P."/>
            <person name="Espeso E."/>
            <person name="Fekete E."/>
            <person name="Flipphi M."/>
            <person name="Estrada C.G."/>
            <person name="Geysens S."/>
            <person name="Goldman G."/>
            <person name="de Groot P.W."/>
            <person name="Hansen K."/>
            <person name="Harris S.D."/>
            <person name="Heinekamp T."/>
            <person name="Helmstaedt K."/>
            <person name="Henrissat B."/>
            <person name="Hofmann G."/>
            <person name="Homan T."/>
            <person name="Horio T."/>
            <person name="Horiuchi H."/>
            <person name="James S."/>
            <person name="Jones M."/>
            <person name="Karaffa L."/>
            <person name="Karanyi Z."/>
            <person name="Kato M."/>
            <person name="Keller N."/>
            <person name="Kelly D.E."/>
            <person name="Kiel J.A."/>
            <person name="Kim J.M."/>
            <person name="van der Klei I.J."/>
            <person name="Klis F.M."/>
            <person name="Kovalchuk A."/>
            <person name="Krasevec N."/>
            <person name="Kubicek C.P."/>
            <person name="Liu B."/>
            <person name="Maccabe A."/>
            <person name="Meyer V."/>
            <person name="Mirabito P."/>
            <person name="Miskei M."/>
            <person name="Mos M."/>
            <person name="Mullins J."/>
            <person name="Nelson D.R."/>
            <person name="Nielsen J."/>
            <person name="Oakley B.R."/>
            <person name="Osmani S.A."/>
            <person name="Pakula T."/>
            <person name="Paszewski A."/>
            <person name="Paulsen I."/>
            <person name="Pilsyk S."/>
            <person name="Pocsi I."/>
            <person name="Punt P.J."/>
            <person name="Ram A.F."/>
            <person name="Ren Q."/>
            <person name="Robellet X."/>
            <person name="Robson G."/>
            <person name="Seiboth B."/>
            <person name="van Solingen P."/>
            <person name="Specht T."/>
            <person name="Sun J."/>
            <person name="Taheri-Talesh N."/>
            <person name="Takeshita N."/>
            <person name="Ussery D."/>
            <person name="vanKuyk P.A."/>
            <person name="Visser H."/>
            <person name="van de Vondervoort P.J."/>
            <person name="de Vries R.P."/>
            <person name="Walton J."/>
            <person name="Xiang X."/>
            <person name="Xiong Y."/>
            <person name="Zeng A.P."/>
            <person name="Brandt B.W."/>
            <person name="Cornell M.J."/>
            <person name="van den Hondel C.A."/>
            <person name="Visser J."/>
            <person name="Oliver S.G."/>
            <person name="Turner G."/>
        </authorList>
    </citation>
    <scope>GENOME REANNOTATION</scope>
    <source>
        <strain evidence="3">FGSC A4 / ATCC 38163 / CBS 112.46 / NRRL 194 / M139</strain>
    </source>
</reference>
<keyword evidence="1" id="KW-1133">Transmembrane helix</keyword>
<evidence type="ECO:0000256" key="1">
    <source>
        <dbReference type="SAM" id="Phobius"/>
    </source>
</evidence>
<dbReference type="InParanoid" id="Q5BA10"/>
<reference evidence="3" key="1">
    <citation type="journal article" date="2005" name="Nature">
        <title>Sequencing of Aspergillus nidulans and comparative analysis with A. fumigatus and A. oryzae.</title>
        <authorList>
            <person name="Galagan J.E."/>
            <person name="Calvo S.E."/>
            <person name="Cuomo C."/>
            <person name="Ma L.J."/>
            <person name="Wortman J.R."/>
            <person name="Batzoglou S."/>
            <person name="Lee S.I."/>
            <person name="Basturkmen M."/>
            <person name="Spevak C.C."/>
            <person name="Clutterbuck J."/>
            <person name="Kapitonov V."/>
            <person name="Jurka J."/>
            <person name="Scazzocchio C."/>
            <person name="Farman M."/>
            <person name="Butler J."/>
            <person name="Purcell S."/>
            <person name="Harris S."/>
            <person name="Braus G.H."/>
            <person name="Draht O."/>
            <person name="Busch S."/>
            <person name="D'Enfert C."/>
            <person name="Bouchier C."/>
            <person name="Goldman G.H."/>
            <person name="Bell-Pedersen D."/>
            <person name="Griffiths-Jones S."/>
            <person name="Doonan J.H."/>
            <person name="Yu J."/>
            <person name="Vienken K."/>
            <person name="Pain A."/>
            <person name="Freitag M."/>
            <person name="Selker E.U."/>
            <person name="Archer D.B."/>
            <person name="Penalva M.A."/>
            <person name="Oakley B.R."/>
            <person name="Momany M."/>
            <person name="Tanaka T."/>
            <person name="Kumagai T."/>
            <person name="Asai K."/>
            <person name="Machida M."/>
            <person name="Nierman W.C."/>
            <person name="Denning D.W."/>
            <person name="Caddick M."/>
            <person name="Hynes M."/>
            <person name="Paoletti M."/>
            <person name="Fischer R."/>
            <person name="Miller B."/>
            <person name="Dyer P."/>
            <person name="Sachs M.S."/>
            <person name="Osmani S.A."/>
            <person name="Birren B.W."/>
        </authorList>
    </citation>
    <scope>NUCLEOTIDE SEQUENCE [LARGE SCALE GENOMIC DNA]</scope>
    <source>
        <strain evidence="3">FGSC A4 / ATCC 38163 / CBS 112.46 / NRRL 194 / M139</strain>
    </source>
</reference>
<evidence type="ECO:0000313" key="2">
    <source>
        <dbReference type="EMBL" id="CBF84351.1"/>
    </source>
</evidence>
<dbReference type="RefSeq" id="XP_660224.1">
    <property type="nucleotide sequence ID" value="XM_655132.1"/>
</dbReference>
<proteinExistence type="predicted"/>
<dbReference type="GeneID" id="2874258"/>
<dbReference type="InterPro" id="IPR015920">
    <property type="entry name" value="Cellobiose_DH-like_cyt"/>
</dbReference>
<dbReference type="eggNOG" id="ENOG502SQWM">
    <property type="taxonomic scope" value="Eukaryota"/>
</dbReference>
<protein>
    <recommendedName>
        <fullName evidence="4">Cytochrome b561 domain-containing protein</fullName>
    </recommendedName>
</protein>
<name>Q5BA10_EMENI</name>
<keyword evidence="1" id="KW-0812">Transmembrane</keyword>
<dbReference type="AlphaFoldDB" id="Q5BA10"/>
<accession>Q5BA10</accession>
<sequence length="1001" mass="111961">MYRTEQSISWELVVSRLPGRLLVTTALNICCSFSSNCTRSGQLLEHEVRDWLDENSTVDLAEQDYGQVRLLMTSPASHDGRAKYPEGNFEDVFGGVINKPATDGLGLEDETIQYLSKLLNLPWPLSILTGYSSGIFTKFGHENGAGGLDGEGIFSILARAGMVIQTPHSTPIKCLLALFHDIENNLTTCFLHSAFPAHLFHFRDLVPKLLAKSNRPMNVFPVVFLKMYNECIEGYQKIQEGNIVFLEEAIGQTDYYQYKPSSARMPRDMIKTINGISYDLSRFEQFIDFECRLHGFLIDLSNSSRSEFELSRDPNNSRKLAEWLQFIGCVALGHKQAVSSYRQRVQAQNMVLYSMVSQAESRLNYQVAASTKQDSSDMRAVALLTMLFLPGTFIASFFSAGLVATNPGSTPTTNKYLWIYWVITVPLTIIVILIWKCWSRKQAGGTNNLLWSIESSDPRYSPKITDSQLKIILPTPVTGHLKRSGITISRLQSLQPRGPLYGRGQARNCYCTRASRFLPASVRIILARAAFDSIMRQLTEIFLRTVIAIVPLASWVAGEPVQYCRFGHEDKPDATVDFCLGITTYYNASSESHDMYRCMRVTRSSVLGWTAVGTGSVMAGSLMFIIYGDPFSSEHAAPTVSLRTIDGHHQPKLVSQADMEGADLRLLQPDWVSVNSTETDDERLDSKRDSVSVAKVAIMCYSCGKWHGAPISADAAAQPWIWAWNNFQEFDSYCCNSAKFNWVMNYTEDVHLKMHEHHAEDGGWGRFYVDMARSTSKDNSAPSIPPIRPGITALGVSDIPGGWSWLNPTVHIHGFLMSAAFLILYPAGLVAMWSGSSMSFKYHWIIQLLASLFVLIGGAIGLIRAHKIDSFHHFIGLTGVVCTTSMGFSRWLGRIFLLLGWTNVITGLLLTGHGWSLVPLAASFISVIALALVAWVWYATHQCKQREIRPDWEGEDSPFSLQPTRDDYFAVAADDDDEHDLRFSSDHSTPVKIRKEDADLR</sequence>
<organism evidence="2 3">
    <name type="scientific">Emericella nidulans (strain FGSC A4 / ATCC 38163 / CBS 112.46 / NRRL 194 / M139)</name>
    <name type="common">Aspergillus nidulans</name>
    <dbReference type="NCBI Taxonomy" id="227321"/>
    <lineage>
        <taxon>Eukaryota</taxon>
        <taxon>Fungi</taxon>
        <taxon>Dikarya</taxon>
        <taxon>Ascomycota</taxon>
        <taxon>Pezizomycotina</taxon>
        <taxon>Eurotiomycetes</taxon>
        <taxon>Eurotiomycetidae</taxon>
        <taxon>Eurotiales</taxon>
        <taxon>Aspergillaceae</taxon>
        <taxon>Aspergillus</taxon>
        <taxon>Aspergillus subgen. Nidulantes</taxon>
    </lineage>
</organism>
<accession>C8VHS9</accession>
<dbReference type="CDD" id="cd08760">
    <property type="entry name" value="Cyt_b561_FRRS1_like"/>
    <property type="match status" value="1"/>
</dbReference>
<dbReference type="CDD" id="cd09630">
    <property type="entry name" value="CDH_like_cytochrome"/>
    <property type="match status" value="1"/>
</dbReference>
<dbReference type="KEGG" id="ani:ANIA_02620"/>
<feature type="transmembrane region" description="Helical" evidence="1">
    <location>
        <begin position="380"/>
        <end position="404"/>
    </location>
</feature>
<gene>
    <name evidence="2" type="ORF">ANIA_02620</name>
</gene>
<dbReference type="STRING" id="227321.Q5BA10"/>
<evidence type="ECO:0008006" key="4">
    <source>
        <dbReference type="Google" id="ProtNLM"/>
    </source>
</evidence>
<keyword evidence="3" id="KW-1185">Reference proteome</keyword>
<keyword evidence="1" id="KW-0472">Membrane</keyword>
<evidence type="ECO:0000313" key="3">
    <source>
        <dbReference type="Proteomes" id="UP000000560"/>
    </source>
</evidence>
<dbReference type="SUPFAM" id="SSF49344">
    <property type="entry name" value="CBD9-like"/>
    <property type="match status" value="1"/>
</dbReference>
<feature type="transmembrane region" description="Helical" evidence="1">
    <location>
        <begin position="810"/>
        <end position="832"/>
    </location>
</feature>
<feature type="transmembrane region" description="Helical" evidence="1">
    <location>
        <begin position="606"/>
        <end position="627"/>
    </location>
</feature>
<dbReference type="Proteomes" id="UP000000560">
    <property type="component" value="Chromosome VI"/>
</dbReference>
<feature type="transmembrane region" description="Helical" evidence="1">
    <location>
        <begin position="416"/>
        <end position="435"/>
    </location>
</feature>
<dbReference type="Gene3D" id="1.20.58.340">
    <property type="entry name" value="Magnesium transport protein CorA, transmembrane region"/>
    <property type="match status" value="1"/>
</dbReference>
<dbReference type="HOGENOM" id="CLU_299566_0_0_1"/>
<dbReference type="PANTHER" id="PTHR47797">
    <property type="entry name" value="DEHYDROGENASE, PUTATIVE (AFU_ORTHOLOGUE AFUA_8G05805)-RELATED"/>
    <property type="match status" value="1"/>
</dbReference>
<feature type="transmembrane region" description="Helical" evidence="1">
    <location>
        <begin position="844"/>
        <end position="865"/>
    </location>
</feature>
<dbReference type="PANTHER" id="PTHR47797:SF3">
    <property type="entry name" value="CYTOCHROME B561 DOMAIN-CONTAINING PROTEIN"/>
    <property type="match status" value="1"/>
</dbReference>
<feature type="transmembrane region" description="Helical" evidence="1">
    <location>
        <begin position="871"/>
        <end position="888"/>
    </location>
</feature>
<dbReference type="Gene3D" id="2.60.40.1210">
    <property type="entry name" value="Cellobiose dehydrogenase, cytochrome domain"/>
    <property type="match status" value="1"/>
</dbReference>
<feature type="transmembrane region" description="Helical" evidence="1">
    <location>
        <begin position="921"/>
        <end position="939"/>
    </location>
</feature>
<dbReference type="OrthoDB" id="19261at2759"/>
<feature type="transmembrane region" description="Helical" evidence="1">
    <location>
        <begin position="895"/>
        <end position="915"/>
    </location>
</feature>